<dbReference type="AlphaFoldDB" id="A0A2N5TTV4"/>
<evidence type="ECO:0000313" key="3">
    <source>
        <dbReference type="EMBL" id="PLW29935.1"/>
    </source>
</evidence>
<evidence type="ECO:0000313" key="2">
    <source>
        <dbReference type="EMBL" id="PLW28922.1"/>
    </source>
</evidence>
<feature type="region of interest" description="Disordered" evidence="1">
    <location>
        <begin position="177"/>
        <end position="197"/>
    </location>
</feature>
<organism evidence="2 5">
    <name type="scientific">Puccinia coronata f. sp. avenae</name>
    <dbReference type="NCBI Taxonomy" id="200324"/>
    <lineage>
        <taxon>Eukaryota</taxon>
        <taxon>Fungi</taxon>
        <taxon>Dikarya</taxon>
        <taxon>Basidiomycota</taxon>
        <taxon>Pucciniomycotina</taxon>
        <taxon>Pucciniomycetes</taxon>
        <taxon>Pucciniales</taxon>
        <taxon>Pucciniaceae</taxon>
        <taxon>Puccinia</taxon>
    </lineage>
</organism>
<dbReference type="Proteomes" id="UP000235392">
    <property type="component" value="Unassembled WGS sequence"/>
</dbReference>
<evidence type="ECO:0000313" key="5">
    <source>
        <dbReference type="Proteomes" id="UP000235392"/>
    </source>
</evidence>
<evidence type="ECO:0000313" key="4">
    <source>
        <dbReference type="Proteomes" id="UP000235388"/>
    </source>
</evidence>
<accession>A0A2N5TTV4</accession>
<evidence type="ECO:0000256" key="1">
    <source>
        <dbReference type="SAM" id="MobiDB-lite"/>
    </source>
</evidence>
<name>A0A2N5TTV4_9BASI</name>
<comment type="caution">
    <text evidence="2">The sequence shown here is derived from an EMBL/GenBank/DDBJ whole genome shotgun (WGS) entry which is preliminary data.</text>
</comment>
<reference evidence="4 5" key="1">
    <citation type="submission" date="2017-11" db="EMBL/GenBank/DDBJ databases">
        <title>De novo assembly and phasing of dikaryotic genomes from two isolates of Puccinia coronata f. sp. avenae, the causal agent of oat crown rust.</title>
        <authorList>
            <person name="Miller M.E."/>
            <person name="Zhang Y."/>
            <person name="Omidvar V."/>
            <person name="Sperschneider J."/>
            <person name="Schwessinger B."/>
            <person name="Raley C."/>
            <person name="Palmer J.M."/>
            <person name="Garnica D."/>
            <person name="Upadhyaya N."/>
            <person name="Rathjen J."/>
            <person name="Taylor J.M."/>
            <person name="Park R.F."/>
            <person name="Dodds P.N."/>
            <person name="Hirsch C.D."/>
            <person name="Kianian S.F."/>
            <person name="Figueroa M."/>
        </authorList>
    </citation>
    <scope>NUCLEOTIDE SEQUENCE [LARGE SCALE GENOMIC DNA]</scope>
    <source>
        <strain evidence="3">12NC29</strain>
        <strain evidence="2">12SD80</strain>
    </source>
</reference>
<dbReference type="EMBL" id="PGCJ01000394">
    <property type="protein sequence ID" value="PLW29935.1"/>
    <property type="molecule type" value="Genomic_DNA"/>
</dbReference>
<keyword evidence="4" id="KW-1185">Reference proteome</keyword>
<dbReference type="Proteomes" id="UP000235388">
    <property type="component" value="Unassembled WGS sequence"/>
</dbReference>
<dbReference type="EMBL" id="PGCI01000348">
    <property type="protein sequence ID" value="PLW28922.1"/>
    <property type="molecule type" value="Genomic_DNA"/>
</dbReference>
<proteinExistence type="predicted"/>
<sequence length="238" mass="25539">MSSHLRNGKDLWFEQQIVAKTAAVAAAARDQQRAKLQPAQHGADELKASAGAIAQNQLNLGQQGARPSFEKPSSGVREQYSFSPAALERLCRAWEQFATPDGVQRVRSAGLHGHGVNPVRHPLRNDPIKGQLTRSGNSFSINWVNSRSGASGTAAIPGDQAGGNSTAFNQRGRVDYPGPEPYGSWQDVPSSATARPNGDDFGRLPHHFVPERFGSVIWQAPHGGDSGMLECKSRANSP</sequence>
<protein>
    <submittedName>
        <fullName evidence="2">Uncharacterized protein</fullName>
    </submittedName>
</protein>
<gene>
    <name evidence="3" type="ORF">PCANC_25287</name>
    <name evidence="2" type="ORF">PCASD_19620</name>
</gene>